<protein>
    <recommendedName>
        <fullName evidence="4">Right handed beta helix domain-containing protein</fullName>
    </recommendedName>
</protein>
<dbReference type="RefSeq" id="WP_318597372.1">
    <property type="nucleotide sequence ID" value="NZ_JAWSTH010000026.1"/>
</dbReference>
<keyword evidence="3" id="KW-1185">Reference proteome</keyword>
<feature type="signal peptide" evidence="1">
    <location>
        <begin position="1"/>
        <end position="19"/>
    </location>
</feature>
<name>A0ABU4HP04_9ACTN</name>
<dbReference type="InterPro" id="IPR011050">
    <property type="entry name" value="Pectin_lyase_fold/virulence"/>
</dbReference>
<evidence type="ECO:0000313" key="2">
    <source>
        <dbReference type="EMBL" id="MDW5595038.1"/>
    </source>
</evidence>
<reference evidence="2 3" key="2">
    <citation type="submission" date="2023-10" db="EMBL/GenBank/DDBJ databases">
        <authorList>
            <person name="Han X.F."/>
        </authorList>
    </citation>
    <scope>NUCLEOTIDE SEQUENCE [LARGE SCALE GENOMIC DNA]</scope>
    <source>
        <strain evidence="2 3">KCTC 39840</strain>
    </source>
</reference>
<sequence>MVAVAAAAGGAGAATAAAAQPTQFVAKLYTEGLGRIPDQAGWADAMSFFDVNGCSAATLKTKGQQIFGSPEYAGLGYANAAKVLTAYRAILSTEPDQVGYDNAVAALDSGYAFASFVTDLFDSAAFRSAASTICTADQGYGWGGNDAPTAPLGGRGFSGTQAALQAAIDATPAGGTLALAPRAVVRLTGTLFVKAGVTLTTTGAPDVNHYANMGRLVRQPGWRGVSVVLNPGARLEHVWVSGARARESGYDRERYSVQVHGGVGAGVVGSRVDNPSGASSIRALGTADGFPCTDMEVTGNLVESYTADYFSVRQTDGISVGCEDTTITGNSVIDATDVALIVFAVSPTVAQASQVSGNTIVAAGHNANAALGADPWICTAGPDGPGVASRSLAGMNMTRNTFWTGSRTYFQIGISVGTREWFPSNGCNATGGSFTANGTGSGSARVGTGIAVSGVLRTTVTGNSPTITLVPGVNTCPSHAVGASVRDGYASGTIQSYTDALYFGCIYWPT</sequence>
<dbReference type="SUPFAM" id="SSF51126">
    <property type="entry name" value="Pectin lyase-like"/>
    <property type="match status" value="1"/>
</dbReference>
<dbReference type="InterPro" id="IPR012334">
    <property type="entry name" value="Pectin_lyas_fold"/>
</dbReference>
<proteinExistence type="predicted"/>
<dbReference type="EMBL" id="JAWSTH010000026">
    <property type="protein sequence ID" value="MDW5595038.1"/>
    <property type="molecule type" value="Genomic_DNA"/>
</dbReference>
<feature type="chain" id="PRO_5046983730" description="Right handed beta helix domain-containing protein" evidence="1">
    <location>
        <begin position="20"/>
        <end position="510"/>
    </location>
</feature>
<comment type="caution">
    <text evidence="2">The sequence shown here is derived from an EMBL/GenBank/DDBJ whole genome shotgun (WGS) entry which is preliminary data.</text>
</comment>
<dbReference type="Proteomes" id="UP001284601">
    <property type="component" value="Unassembled WGS sequence"/>
</dbReference>
<gene>
    <name evidence="2" type="ORF">R7226_11855</name>
</gene>
<evidence type="ECO:0000313" key="3">
    <source>
        <dbReference type="Proteomes" id="UP001284601"/>
    </source>
</evidence>
<keyword evidence="1" id="KW-0732">Signal</keyword>
<organism evidence="2 3">
    <name type="scientific">Conexibacter stalactiti</name>
    <dbReference type="NCBI Taxonomy" id="1940611"/>
    <lineage>
        <taxon>Bacteria</taxon>
        <taxon>Bacillati</taxon>
        <taxon>Actinomycetota</taxon>
        <taxon>Thermoleophilia</taxon>
        <taxon>Solirubrobacterales</taxon>
        <taxon>Conexibacteraceae</taxon>
        <taxon>Conexibacter</taxon>
    </lineage>
</organism>
<accession>A0ABU4HP04</accession>
<dbReference type="Gene3D" id="2.160.20.10">
    <property type="entry name" value="Single-stranded right-handed beta-helix, Pectin lyase-like"/>
    <property type="match status" value="1"/>
</dbReference>
<reference evidence="3" key="1">
    <citation type="submission" date="2023-07" db="EMBL/GenBank/DDBJ databases">
        <title>Conexibacter stalactiti sp. nov., isolated from stalactites in a lava cave and emended description of the genus Conexibacter.</title>
        <authorList>
            <person name="Lee S.D."/>
        </authorList>
    </citation>
    <scope>NUCLEOTIDE SEQUENCE [LARGE SCALE GENOMIC DNA]</scope>
    <source>
        <strain evidence="3">KCTC 39840</strain>
    </source>
</reference>
<evidence type="ECO:0000256" key="1">
    <source>
        <dbReference type="SAM" id="SignalP"/>
    </source>
</evidence>
<evidence type="ECO:0008006" key="4">
    <source>
        <dbReference type="Google" id="ProtNLM"/>
    </source>
</evidence>